<sequence>MKSLKITIMKDGNHFCLQDLAIEKGKLIGACDGNNKLLELPCCPIYLDSRQLVLV</sequence>
<evidence type="ECO:0000313" key="1">
    <source>
        <dbReference type="EMBL" id="CAX31853.1"/>
    </source>
</evidence>
<dbReference type="HOGENOM" id="CLU_3028775_0_0_3"/>
<dbReference type="KEGG" id="pmt:PMT_2334"/>
<dbReference type="Proteomes" id="UP000001423">
    <property type="component" value="Chromosome"/>
</dbReference>
<evidence type="ECO:0000313" key="2">
    <source>
        <dbReference type="Proteomes" id="UP000001423"/>
    </source>
</evidence>
<keyword evidence="2" id="KW-1185">Reference proteome</keyword>
<gene>
    <name evidence="1" type="ordered locus">PMT_2334</name>
</gene>
<dbReference type="EMBL" id="BX548175">
    <property type="protein sequence ID" value="CAX31853.1"/>
    <property type="molecule type" value="Genomic_DNA"/>
</dbReference>
<organism evidence="1 2">
    <name type="scientific">Prochlorococcus marinus (strain MIT 9313)</name>
    <dbReference type="NCBI Taxonomy" id="74547"/>
    <lineage>
        <taxon>Bacteria</taxon>
        <taxon>Bacillati</taxon>
        <taxon>Cyanobacteriota</taxon>
        <taxon>Cyanophyceae</taxon>
        <taxon>Synechococcales</taxon>
        <taxon>Prochlorococcaceae</taxon>
        <taxon>Prochlorococcus</taxon>
    </lineage>
</organism>
<dbReference type="AlphaFoldDB" id="B9ERH8"/>
<proteinExistence type="predicted"/>
<protein>
    <submittedName>
        <fullName evidence="1">Uncharacterized protein</fullName>
    </submittedName>
</protein>
<accession>B9ERH8</accession>
<name>B9ERH8_PROMM</name>
<reference evidence="1 2" key="1">
    <citation type="journal article" date="2003" name="Nature">
        <title>Genome divergence in two Prochlorococcus ecotypes reflects oceanic niche differentiation.</title>
        <authorList>
            <person name="Rocap G."/>
            <person name="Larimer F.W."/>
            <person name="Lamerdin J.E."/>
            <person name="Malfatti S."/>
            <person name="Chain P."/>
            <person name="Ahlgren N.A."/>
            <person name="Arellano A."/>
            <person name="Coleman M."/>
            <person name="Hauser L."/>
            <person name="Hess W.R."/>
            <person name="Johnson Z.I."/>
            <person name="Land M.L."/>
            <person name="Lindell D."/>
            <person name="Post A.F."/>
            <person name="Regala W."/>
            <person name="Shah M."/>
            <person name="Shaw S.L."/>
            <person name="Steglich C."/>
            <person name="Sullivan M.B."/>
            <person name="Ting C.S."/>
            <person name="Tolonen A."/>
            <person name="Webb E.A."/>
            <person name="Zinser E.R."/>
            <person name="Chisholm S.W."/>
        </authorList>
    </citation>
    <scope>NUCLEOTIDE SEQUENCE [LARGE SCALE GENOMIC DNA]</scope>
    <source>
        <strain evidence="2">MIT 9313</strain>
    </source>
</reference>